<sequence>TFTNQLPFRLAKALIIERAASPNTEFNFNDQCSGRLLNSGESCTVVVALNPLIIGLKTLQLTIAGYSKDRVPLPQTSTLSTGQSLSPIVSFVMDGFPSQLATGSTASYKFTFTNNGPISATNLSVNVSQSLGAPNFTTTCNNTLTPNGGVCEVDGTYTVTSGSPSIQQVIASLSYT</sequence>
<feature type="non-terminal residue" evidence="1">
    <location>
        <position position="1"/>
    </location>
</feature>
<dbReference type="EMBL" id="DACWHX010000332">
    <property type="protein sequence ID" value="HAU1882109.1"/>
    <property type="molecule type" value="Genomic_DNA"/>
</dbReference>
<reference evidence="1" key="2">
    <citation type="submission" date="2019-10" db="EMBL/GenBank/DDBJ databases">
        <authorList>
            <consortium name="NCBI Pathogen Detection Project"/>
        </authorList>
    </citation>
    <scope>NUCLEOTIDE SEQUENCE</scope>
    <source>
        <strain evidence="1">AZ00058701</strain>
    </source>
</reference>
<gene>
    <name evidence="1" type="ORF">JBJ86_17890</name>
</gene>
<proteinExistence type="predicted"/>
<organism evidence="1 2">
    <name type="scientific">Legionella pneumophila</name>
    <dbReference type="NCBI Taxonomy" id="446"/>
    <lineage>
        <taxon>Bacteria</taxon>
        <taxon>Pseudomonadati</taxon>
        <taxon>Pseudomonadota</taxon>
        <taxon>Gammaproteobacteria</taxon>
        <taxon>Legionellales</taxon>
        <taxon>Legionellaceae</taxon>
        <taxon>Legionella</taxon>
    </lineage>
</organism>
<feature type="non-terminal residue" evidence="1">
    <location>
        <position position="176"/>
    </location>
</feature>
<accession>A0AAN5PK75</accession>
<evidence type="ECO:0000313" key="1">
    <source>
        <dbReference type="EMBL" id="HAU1882109.1"/>
    </source>
</evidence>
<protein>
    <submittedName>
        <fullName evidence="1">Thaumatin domain-containing protein</fullName>
    </submittedName>
</protein>
<dbReference type="Proteomes" id="UP000866496">
    <property type="component" value="Unassembled WGS sequence"/>
</dbReference>
<comment type="caution">
    <text evidence="1">The sequence shown here is derived from an EMBL/GenBank/DDBJ whole genome shotgun (WGS) entry which is preliminary data.</text>
</comment>
<name>A0AAN5PK75_LEGPN</name>
<dbReference type="AlphaFoldDB" id="A0AAN5PK75"/>
<reference evidence="1" key="1">
    <citation type="journal article" date="2018" name="Genome Biol.">
        <title>SKESA: strategic k-mer extension for scrupulous assemblies.</title>
        <authorList>
            <person name="Souvorov A."/>
            <person name="Agarwala R."/>
            <person name="Lipman D.J."/>
        </authorList>
    </citation>
    <scope>NUCLEOTIDE SEQUENCE</scope>
    <source>
        <strain evidence="1">AZ00058701</strain>
    </source>
</reference>
<evidence type="ECO:0000313" key="2">
    <source>
        <dbReference type="Proteomes" id="UP000866496"/>
    </source>
</evidence>